<proteinExistence type="predicted"/>
<dbReference type="OMA" id="YGSVHRQ"/>
<feature type="region of interest" description="Disordered" evidence="1">
    <location>
        <begin position="355"/>
        <end position="428"/>
    </location>
</feature>
<feature type="compositionally biased region" description="Acidic residues" evidence="1">
    <location>
        <begin position="371"/>
        <end position="381"/>
    </location>
</feature>
<dbReference type="Proteomes" id="UP000449547">
    <property type="component" value="Unassembled WGS sequence"/>
</dbReference>
<dbReference type="GO" id="GO:0035091">
    <property type="term" value="F:phosphatidylinositol binding"/>
    <property type="evidence" value="ECO:0007669"/>
    <property type="project" value="InterPro"/>
</dbReference>
<dbReference type="GeneID" id="54781242"/>
<dbReference type="GO" id="GO:0043130">
    <property type="term" value="F:ubiquitin binding"/>
    <property type="evidence" value="ECO:0007669"/>
    <property type="project" value="InterPro"/>
</dbReference>
<sequence>MPFFGSRPETSITVKVNQICQPHFNDELEDDSVELQLADLLPLIKIQPTTGATEVARAIRKNIKYGDQVPVQVRAIRLLEVLVLNGGSSIGSTVVHDDKLNEVLKGVITGRGTAGDGGTYSSRVQRAARELALGWQHELSGIPEFRSMPKLWNYVPGNKPSSSRSRGHNDGFESQENVFDSGDDDLEPASMSPSPSPPPAAPPSRPRSKKPSVDPPKPKKKKRKRGLFRSSRYADDEYKIPQINYKVEAPKIRNTLSDCHTAVTNLTNTLKALPPGELPTENAQATAEFNKCKRIRRKVLRYIQFVGAGDPETKSRENQRMDDEFLGALISANESLVDAFKRYDRMSGIVDTHQYDNMDASSSDESYYTESDSDDDADEAAESTSKAMESMTLRAPPPRPPKPVARQLTSDTVSSDPFGDTHVVNDRY</sequence>
<dbReference type="InterPro" id="IPR038425">
    <property type="entry name" value="GAT_sf"/>
</dbReference>
<comment type="caution">
    <text evidence="3">The sequence shown here is derived from an EMBL/GenBank/DDBJ whole genome shotgun (WGS) entry which is preliminary data.</text>
</comment>
<dbReference type="InterPro" id="IPR008942">
    <property type="entry name" value="ENTH_VHS"/>
</dbReference>
<dbReference type="VEuPathDB" id="FungiDB:DIURU_002591"/>
<dbReference type="PANTHER" id="PTHR47789:SF1">
    <property type="entry name" value="LAS SEVENTEEN-BINDING PROTEIN 5"/>
    <property type="match status" value="1"/>
</dbReference>
<dbReference type="PANTHER" id="PTHR47789">
    <property type="entry name" value="LAS SEVENTEEN-BINDING PROTEIN 5"/>
    <property type="match status" value="1"/>
</dbReference>
<dbReference type="PROSITE" id="PS50179">
    <property type="entry name" value="VHS"/>
    <property type="match status" value="1"/>
</dbReference>
<dbReference type="OrthoDB" id="10068368at2759"/>
<feature type="domain" description="VHS" evidence="2">
    <location>
        <begin position="29"/>
        <end position="153"/>
    </location>
</feature>
<evidence type="ECO:0000259" key="2">
    <source>
        <dbReference type="PROSITE" id="PS50179"/>
    </source>
</evidence>
<dbReference type="CDD" id="cd16980">
    <property type="entry name" value="VHS_Lsb5"/>
    <property type="match status" value="1"/>
</dbReference>
<dbReference type="GO" id="GO:0030479">
    <property type="term" value="C:actin cortical patch"/>
    <property type="evidence" value="ECO:0007669"/>
    <property type="project" value="TreeGrafter"/>
</dbReference>
<evidence type="ECO:0000313" key="3">
    <source>
        <dbReference type="EMBL" id="KAA8902990.1"/>
    </source>
</evidence>
<feature type="region of interest" description="Disordered" evidence="1">
    <location>
        <begin position="158"/>
        <end position="233"/>
    </location>
</feature>
<dbReference type="InterPro" id="IPR045007">
    <property type="entry name" value="LSB5"/>
</dbReference>
<dbReference type="InterPro" id="IPR002014">
    <property type="entry name" value="VHS_dom"/>
</dbReference>
<dbReference type="Pfam" id="PF00790">
    <property type="entry name" value="VHS"/>
    <property type="match status" value="1"/>
</dbReference>
<dbReference type="Gene3D" id="1.25.40.90">
    <property type="match status" value="1"/>
</dbReference>
<feature type="compositionally biased region" description="Pro residues" evidence="1">
    <location>
        <begin position="194"/>
        <end position="205"/>
    </location>
</feature>
<dbReference type="Gene3D" id="1.20.58.160">
    <property type="match status" value="1"/>
</dbReference>
<evidence type="ECO:0000313" key="4">
    <source>
        <dbReference type="Proteomes" id="UP000449547"/>
    </source>
</evidence>
<dbReference type="SUPFAM" id="SSF48464">
    <property type="entry name" value="ENTH/VHS domain"/>
    <property type="match status" value="1"/>
</dbReference>
<accession>A0A642UPG7</accession>
<organism evidence="3 4">
    <name type="scientific">Diutina rugosa</name>
    <name type="common">Yeast</name>
    <name type="synonym">Candida rugosa</name>
    <dbReference type="NCBI Taxonomy" id="5481"/>
    <lineage>
        <taxon>Eukaryota</taxon>
        <taxon>Fungi</taxon>
        <taxon>Dikarya</taxon>
        <taxon>Ascomycota</taxon>
        <taxon>Saccharomycotina</taxon>
        <taxon>Pichiomycetes</taxon>
        <taxon>Debaryomycetaceae</taxon>
        <taxon>Diutina</taxon>
    </lineage>
</organism>
<reference evidence="3 4" key="1">
    <citation type="submission" date="2019-07" db="EMBL/GenBank/DDBJ databases">
        <title>Genome assembly of two rare yeast pathogens: Diutina rugosa and Trichomonascus ciferrii.</title>
        <authorList>
            <person name="Mixao V."/>
            <person name="Saus E."/>
            <person name="Hansen A."/>
            <person name="Lass-Flor C."/>
            <person name="Gabaldon T."/>
        </authorList>
    </citation>
    <scope>NUCLEOTIDE SEQUENCE [LARGE SCALE GENOMIC DNA]</scope>
    <source>
        <strain evidence="3 4">CBS 613</strain>
    </source>
</reference>
<dbReference type="AlphaFoldDB" id="A0A642UPG7"/>
<name>A0A642UPG7_DIURU</name>
<dbReference type="SUPFAM" id="SSF89009">
    <property type="entry name" value="GAT-like domain"/>
    <property type="match status" value="1"/>
</dbReference>
<gene>
    <name evidence="3" type="ORF">DIURU_002591</name>
</gene>
<protein>
    <recommendedName>
        <fullName evidence="2">VHS domain-containing protein</fullName>
    </recommendedName>
</protein>
<dbReference type="GO" id="GO:0051666">
    <property type="term" value="P:actin cortical patch localization"/>
    <property type="evidence" value="ECO:0007669"/>
    <property type="project" value="TreeGrafter"/>
</dbReference>
<dbReference type="CDD" id="cd14232">
    <property type="entry name" value="GAT_LSB5"/>
    <property type="match status" value="1"/>
</dbReference>
<dbReference type="RefSeq" id="XP_034012606.1">
    <property type="nucleotide sequence ID" value="XM_034155259.1"/>
</dbReference>
<keyword evidence="4" id="KW-1185">Reference proteome</keyword>
<feature type="compositionally biased region" description="Basic residues" evidence="1">
    <location>
        <begin position="218"/>
        <end position="227"/>
    </location>
</feature>
<dbReference type="GO" id="GO:0006897">
    <property type="term" value="P:endocytosis"/>
    <property type="evidence" value="ECO:0007669"/>
    <property type="project" value="InterPro"/>
</dbReference>
<feature type="compositionally biased region" description="Low complexity" evidence="1">
    <location>
        <begin position="359"/>
        <end position="370"/>
    </location>
</feature>
<dbReference type="InterPro" id="IPR044103">
    <property type="entry name" value="GAT_LSB5"/>
</dbReference>
<dbReference type="EMBL" id="SWFT01000076">
    <property type="protein sequence ID" value="KAA8902990.1"/>
    <property type="molecule type" value="Genomic_DNA"/>
</dbReference>
<dbReference type="GO" id="GO:0007015">
    <property type="term" value="P:actin filament organization"/>
    <property type="evidence" value="ECO:0007669"/>
    <property type="project" value="InterPro"/>
</dbReference>
<dbReference type="SMART" id="SM00288">
    <property type="entry name" value="VHS"/>
    <property type="match status" value="1"/>
</dbReference>
<dbReference type="GO" id="GO:0007034">
    <property type="term" value="P:vacuolar transport"/>
    <property type="evidence" value="ECO:0007669"/>
    <property type="project" value="UniProtKB-ARBA"/>
</dbReference>
<evidence type="ECO:0000256" key="1">
    <source>
        <dbReference type="SAM" id="MobiDB-lite"/>
    </source>
</evidence>